<gene>
    <name evidence="7" type="ORF">CBOVIS_LOCUS4858</name>
</gene>
<evidence type="ECO:0000256" key="4">
    <source>
        <dbReference type="ARBA" id="ARBA00022989"/>
    </source>
</evidence>
<dbReference type="AlphaFoldDB" id="A0A8S1EW17"/>
<dbReference type="Gene3D" id="1.20.1250.20">
    <property type="entry name" value="MFS general substrate transporter like domains"/>
    <property type="match status" value="1"/>
</dbReference>
<feature type="transmembrane region" description="Helical" evidence="6">
    <location>
        <begin position="12"/>
        <end position="31"/>
    </location>
</feature>
<dbReference type="Proteomes" id="UP000494206">
    <property type="component" value="Unassembled WGS sequence"/>
</dbReference>
<evidence type="ECO:0000313" key="7">
    <source>
        <dbReference type="EMBL" id="CAB3402211.1"/>
    </source>
</evidence>
<feature type="transmembrane region" description="Helical" evidence="6">
    <location>
        <begin position="120"/>
        <end position="139"/>
    </location>
</feature>
<feature type="transmembrane region" description="Helical" evidence="6">
    <location>
        <begin position="151"/>
        <end position="172"/>
    </location>
</feature>
<dbReference type="GO" id="GO:0051453">
    <property type="term" value="P:regulation of intracellular pH"/>
    <property type="evidence" value="ECO:0007669"/>
    <property type="project" value="TreeGrafter"/>
</dbReference>
<dbReference type="GO" id="GO:0012505">
    <property type="term" value="C:endomembrane system"/>
    <property type="evidence" value="ECO:0007669"/>
    <property type="project" value="UniProtKB-SubCell"/>
</dbReference>
<dbReference type="PANTHER" id="PTHR10981">
    <property type="entry name" value="BATTENIN"/>
    <property type="match status" value="1"/>
</dbReference>
<evidence type="ECO:0000256" key="6">
    <source>
        <dbReference type="RuleBase" id="RU361113"/>
    </source>
</evidence>
<dbReference type="InterPro" id="IPR018460">
    <property type="entry name" value="Battenin_disease_Cln3_subgr"/>
</dbReference>
<feature type="transmembrane region" description="Helical" evidence="6">
    <location>
        <begin position="341"/>
        <end position="361"/>
    </location>
</feature>
<dbReference type="SUPFAM" id="SSF103473">
    <property type="entry name" value="MFS general substrate transporter"/>
    <property type="match status" value="1"/>
</dbReference>
<keyword evidence="8" id="KW-1185">Reference proteome</keyword>
<dbReference type="GO" id="GO:0007040">
    <property type="term" value="P:lysosome organization"/>
    <property type="evidence" value="ECO:0007669"/>
    <property type="project" value="TreeGrafter"/>
</dbReference>
<feature type="transmembrane region" description="Helical" evidence="6">
    <location>
        <begin position="250"/>
        <end position="267"/>
    </location>
</feature>
<feature type="transmembrane region" description="Helical" evidence="6">
    <location>
        <begin position="381"/>
        <end position="404"/>
    </location>
</feature>
<dbReference type="OrthoDB" id="5965864at2759"/>
<sequence>MVRADHTRNFFSFWVFGLCNNFAYVMMLSAAQDILTKNENQTATKDDEHVDHCLNSTSTRFCNEMSTGIVLICNILPCFVIKILSPLFIHRIPYGVRVYFQIILIVISLFIIAFSNNVAIALFGVTITSFASGLGENSFLALASHFPQYSIGAWCSGTGAAGVTGSFAYAVMTDPRLLDFSPKTTMLVSNIVPLMFAFTYWKILVHPDTVQKVSMSKPKSWISLRNENDGDENSNGDHSMKEKISIMKSLLKYTIPIAFVYFAEYFINQGLVELSVFDCDSGFGTSPKSQYRWYQVLYQIGVFISRSSNQLIQLSLGIIVILPILQMANVFVFLVNALHPFLGNFAIACGFVFFEGLIGGASYVNSFAHIHKNVDESVREFALGTCSLADSLGIVIAAFTAIPVHNAICKSAYL</sequence>
<dbReference type="InterPro" id="IPR003492">
    <property type="entry name" value="Battenin_disease_Cln3"/>
</dbReference>
<dbReference type="PANTHER" id="PTHR10981:SF8">
    <property type="entry name" value="BATTENIN"/>
    <property type="match status" value="1"/>
</dbReference>
<feature type="transmembrane region" description="Helical" evidence="6">
    <location>
        <begin position="96"/>
        <end position="114"/>
    </location>
</feature>
<feature type="transmembrane region" description="Helical" evidence="6">
    <location>
        <begin position="184"/>
        <end position="205"/>
    </location>
</feature>
<proteinExistence type="inferred from homology"/>
<feature type="transmembrane region" description="Helical" evidence="6">
    <location>
        <begin position="311"/>
        <end position="334"/>
    </location>
</feature>
<comment type="similarity">
    <text evidence="2 6">Belongs to the battenin family.</text>
</comment>
<name>A0A8S1EW17_9PELO</name>
<dbReference type="PRINTS" id="PR01315">
    <property type="entry name" value="BATTENIN"/>
</dbReference>
<dbReference type="Pfam" id="PF02487">
    <property type="entry name" value="CLN3"/>
    <property type="match status" value="1"/>
</dbReference>
<evidence type="ECO:0000256" key="3">
    <source>
        <dbReference type="ARBA" id="ARBA00022692"/>
    </source>
</evidence>
<feature type="transmembrane region" description="Helical" evidence="6">
    <location>
        <begin position="65"/>
        <end position="84"/>
    </location>
</feature>
<comment type="caution">
    <text evidence="7">The sequence shown here is derived from an EMBL/GenBank/DDBJ whole genome shotgun (WGS) entry which is preliminary data.</text>
</comment>
<evidence type="ECO:0000256" key="1">
    <source>
        <dbReference type="ARBA" id="ARBA00004127"/>
    </source>
</evidence>
<keyword evidence="4 6" id="KW-1133">Transmembrane helix</keyword>
<accession>A0A8S1EW17</accession>
<keyword evidence="6" id="KW-0458">Lysosome</keyword>
<dbReference type="PIRSF" id="PIRSF015974">
    <property type="entry name" value="CLN3_BTN1"/>
    <property type="match status" value="1"/>
</dbReference>
<dbReference type="InterPro" id="IPR036259">
    <property type="entry name" value="MFS_trans_sf"/>
</dbReference>
<keyword evidence="5 6" id="KW-0472">Membrane</keyword>
<dbReference type="EMBL" id="CADEPM010000003">
    <property type="protein sequence ID" value="CAB3402211.1"/>
    <property type="molecule type" value="Genomic_DNA"/>
</dbReference>
<protein>
    <recommendedName>
        <fullName evidence="6">Battenin</fullName>
    </recommendedName>
</protein>
<organism evidence="7 8">
    <name type="scientific">Caenorhabditis bovis</name>
    <dbReference type="NCBI Taxonomy" id="2654633"/>
    <lineage>
        <taxon>Eukaryota</taxon>
        <taxon>Metazoa</taxon>
        <taxon>Ecdysozoa</taxon>
        <taxon>Nematoda</taxon>
        <taxon>Chromadorea</taxon>
        <taxon>Rhabditida</taxon>
        <taxon>Rhabditina</taxon>
        <taxon>Rhabditomorpha</taxon>
        <taxon>Rhabditoidea</taxon>
        <taxon>Rhabditidae</taxon>
        <taxon>Peloderinae</taxon>
        <taxon>Caenorhabditis</taxon>
    </lineage>
</organism>
<evidence type="ECO:0000256" key="2">
    <source>
        <dbReference type="ARBA" id="ARBA00007467"/>
    </source>
</evidence>
<comment type="subcellular location">
    <subcellularLocation>
        <location evidence="1">Endomembrane system</location>
        <topology evidence="1">Multi-pass membrane protein</topology>
    </subcellularLocation>
    <subcellularLocation>
        <location evidence="6">Lysosome membrane</location>
        <topology evidence="6">Multi-pass membrane protein</topology>
    </subcellularLocation>
</comment>
<evidence type="ECO:0000256" key="5">
    <source>
        <dbReference type="ARBA" id="ARBA00023136"/>
    </source>
</evidence>
<keyword evidence="3 6" id="KW-0812">Transmembrane</keyword>
<dbReference type="GO" id="GO:0005765">
    <property type="term" value="C:lysosomal membrane"/>
    <property type="evidence" value="ECO:0007669"/>
    <property type="project" value="UniProtKB-SubCell"/>
</dbReference>
<reference evidence="7 8" key="1">
    <citation type="submission" date="2020-04" db="EMBL/GenBank/DDBJ databases">
        <authorList>
            <person name="Laetsch R D."/>
            <person name="Stevens L."/>
            <person name="Kumar S."/>
            <person name="Blaxter L. M."/>
        </authorList>
    </citation>
    <scope>NUCLEOTIDE SEQUENCE [LARGE SCALE GENOMIC DNA]</scope>
</reference>
<evidence type="ECO:0000313" key="8">
    <source>
        <dbReference type="Proteomes" id="UP000494206"/>
    </source>
</evidence>